<feature type="domain" description="Glycosyl transferase family 1" evidence="1">
    <location>
        <begin position="225"/>
        <end position="391"/>
    </location>
</feature>
<dbReference type="EMBL" id="DSRU01000290">
    <property type="protein sequence ID" value="HFN00074.1"/>
    <property type="molecule type" value="Genomic_DNA"/>
</dbReference>
<dbReference type="Pfam" id="PF00535">
    <property type="entry name" value="Glycos_transf_2"/>
    <property type="match status" value="1"/>
</dbReference>
<dbReference type="PANTHER" id="PTHR43685">
    <property type="entry name" value="GLYCOSYLTRANSFERASE"/>
    <property type="match status" value="1"/>
</dbReference>
<dbReference type="CDD" id="cd00761">
    <property type="entry name" value="Glyco_tranf_GTA_type"/>
    <property type="match status" value="1"/>
</dbReference>
<organism evidence="4">
    <name type="scientific">Oscillatoriales cyanobacterium SpSt-418</name>
    <dbReference type="NCBI Taxonomy" id="2282169"/>
    <lineage>
        <taxon>Bacteria</taxon>
        <taxon>Bacillati</taxon>
        <taxon>Cyanobacteriota</taxon>
        <taxon>Cyanophyceae</taxon>
        <taxon>Oscillatoriophycideae</taxon>
        <taxon>Oscillatoriales</taxon>
    </lineage>
</organism>
<dbReference type="SUPFAM" id="SSF53756">
    <property type="entry name" value="UDP-Glycosyltransferase/glycogen phosphorylase"/>
    <property type="match status" value="1"/>
</dbReference>
<keyword evidence="4" id="KW-0808">Transferase</keyword>
<dbReference type="PANTHER" id="PTHR43685:SF2">
    <property type="entry name" value="GLYCOSYLTRANSFERASE 2-LIKE DOMAIN-CONTAINING PROTEIN"/>
    <property type="match status" value="1"/>
</dbReference>
<evidence type="ECO:0000259" key="3">
    <source>
        <dbReference type="Pfam" id="PF13439"/>
    </source>
</evidence>
<dbReference type="Pfam" id="PF13439">
    <property type="entry name" value="Glyco_transf_4"/>
    <property type="match status" value="1"/>
</dbReference>
<feature type="domain" description="Glycosyltransferase subfamily 4-like N-terminal" evidence="3">
    <location>
        <begin position="14"/>
        <end position="206"/>
    </location>
</feature>
<accession>A0A7C3PGY4</accession>
<feature type="domain" description="Glycosyltransferase 2-like" evidence="2">
    <location>
        <begin position="451"/>
        <end position="583"/>
    </location>
</feature>
<dbReference type="InterPro" id="IPR001296">
    <property type="entry name" value="Glyco_trans_1"/>
</dbReference>
<dbReference type="InterPro" id="IPR001173">
    <property type="entry name" value="Glyco_trans_2-like"/>
</dbReference>
<gene>
    <name evidence="4" type="ORF">ENR64_20415</name>
</gene>
<dbReference type="InterPro" id="IPR028098">
    <property type="entry name" value="Glyco_trans_4-like_N"/>
</dbReference>
<dbReference type="SUPFAM" id="SSF53448">
    <property type="entry name" value="Nucleotide-diphospho-sugar transferases"/>
    <property type="match status" value="1"/>
</dbReference>
<evidence type="ECO:0000259" key="2">
    <source>
        <dbReference type="Pfam" id="PF00535"/>
    </source>
</evidence>
<dbReference type="Gene3D" id="3.90.550.10">
    <property type="entry name" value="Spore Coat Polysaccharide Biosynthesis Protein SpsA, Chain A"/>
    <property type="match status" value="1"/>
</dbReference>
<name>A0A7C3PGY4_9CYAN</name>
<dbReference type="Pfam" id="PF00534">
    <property type="entry name" value="Glycos_transf_1"/>
    <property type="match status" value="1"/>
</dbReference>
<dbReference type="InterPro" id="IPR029044">
    <property type="entry name" value="Nucleotide-diphossugar_trans"/>
</dbReference>
<proteinExistence type="predicted"/>
<protein>
    <submittedName>
        <fullName evidence="4">Glycosyltransferase</fullName>
    </submittedName>
</protein>
<reference evidence="4" key="1">
    <citation type="journal article" date="2020" name="mSystems">
        <title>Genome- and Community-Level Interaction Insights into Carbon Utilization and Element Cycling Functions of Hydrothermarchaeota in Hydrothermal Sediment.</title>
        <authorList>
            <person name="Zhou Z."/>
            <person name="Liu Y."/>
            <person name="Xu W."/>
            <person name="Pan J."/>
            <person name="Luo Z.H."/>
            <person name="Li M."/>
        </authorList>
    </citation>
    <scope>NUCLEOTIDE SEQUENCE [LARGE SCALE GENOMIC DNA]</scope>
    <source>
        <strain evidence="4">SpSt-418</strain>
    </source>
</reference>
<dbReference type="Gene3D" id="3.40.50.2000">
    <property type="entry name" value="Glycogen Phosphorylase B"/>
    <property type="match status" value="2"/>
</dbReference>
<evidence type="ECO:0000313" key="4">
    <source>
        <dbReference type="EMBL" id="HFN00074.1"/>
    </source>
</evidence>
<dbReference type="CDD" id="cd03801">
    <property type="entry name" value="GT4_PimA-like"/>
    <property type="match status" value="1"/>
</dbReference>
<dbReference type="AlphaFoldDB" id="A0A7C3PGY4"/>
<dbReference type="GO" id="GO:0016757">
    <property type="term" value="F:glycosyltransferase activity"/>
    <property type="evidence" value="ECO:0007669"/>
    <property type="project" value="InterPro"/>
</dbReference>
<dbReference type="InterPro" id="IPR050834">
    <property type="entry name" value="Glycosyltransf_2"/>
</dbReference>
<evidence type="ECO:0000259" key="1">
    <source>
        <dbReference type="Pfam" id="PF00534"/>
    </source>
</evidence>
<sequence>MKLFLIASECPPVPGGIATYVGNTAAMFADAGHDITVFARSHQPSIERQGHCTWIKIAPRDVHLLSRTRSHPRSETHPAFPYNVMGYWGALSYQLAETVIAHIREHGKPDAIESEDFSGLAYFLIQQKLIGCPELEGVPIILTLHSSQYMLYPASQMPSYRLSDYWVGRMEKFCTLAADGLAAPTQCIADQAIAALGTDLDIEIIPLPATKQLLDSQPLPQAEPQPSDIVYFGRLEVRKGIVPLVEACSRLWDAGVEFCLTAIGGDTWYHLQGCSMKAYLQQKYHRYIETGQLILSPPLSQPQLYERIAKAWCVVIPSLWENFPNTCMESMLLGKLILASSGVGHVEMLQAEKDAGILFDWQIPGDFERQLKHVLSLPSKEILKIGQQAQKAVLTTSNHTQVLSQRLEHLEKVIQCHRKRTFFPSLNYPPHGQVPHPQILSNDSSVSGKVSVCIPFYNHGQFIEETLESVFASDYPVMEVILLNDGSTDSQSLTKLADIQHQYPSLKVIHSHNQGVAAARNHMAAIASGEYLAFLDADDRISPHFYTYAVHVLNQYSNVGFVASWLKEFGSSQKVWIAWNPEFPYLLCHNMLGVCTVVRKSAYQATGGMKSALAENLEDHECWISLCEQGWAGVVIPAFHYFYRIRPTSRLGNSNREQLLYLYEAIARLHPDLYRKYSSEIYHLLNQNGASWLWDNPSYNSTVSTTDLTGMEILTLAANKLRRMRSDGGIALIIRKFLLLAASGFHRWRR</sequence>
<comment type="caution">
    <text evidence="4">The sequence shown here is derived from an EMBL/GenBank/DDBJ whole genome shotgun (WGS) entry which is preliminary data.</text>
</comment>